<gene>
    <name evidence="4" type="ORF">FJZ00_00675</name>
</gene>
<dbReference type="InterPro" id="IPR013120">
    <property type="entry name" value="FAR_NAD-bd"/>
</dbReference>
<keyword evidence="1" id="KW-0596">Phosphopantetheine</keyword>
<feature type="non-terminal residue" evidence="4">
    <location>
        <position position="1"/>
    </location>
</feature>
<dbReference type="AlphaFoldDB" id="A0A938BM69"/>
<proteinExistence type="predicted"/>
<dbReference type="PANTHER" id="PTHR44845:SF1">
    <property type="entry name" value="L-2-AMINOADIPATE REDUCTASE"/>
    <property type="match status" value="1"/>
</dbReference>
<dbReference type="Proteomes" id="UP000703893">
    <property type="component" value="Unassembled WGS sequence"/>
</dbReference>
<evidence type="ECO:0000313" key="4">
    <source>
        <dbReference type="EMBL" id="MBM3273635.1"/>
    </source>
</evidence>
<dbReference type="InterPro" id="IPR036291">
    <property type="entry name" value="NAD(P)-bd_dom_sf"/>
</dbReference>
<evidence type="ECO:0000256" key="2">
    <source>
        <dbReference type="ARBA" id="ARBA00022553"/>
    </source>
</evidence>
<dbReference type="EMBL" id="VGJX01000018">
    <property type="protein sequence ID" value="MBM3273635.1"/>
    <property type="molecule type" value="Genomic_DNA"/>
</dbReference>
<accession>A0A938BM69</accession>
<protein>
    <submittedName>
        <fullName evidence="4">SDR family oxidoreductase</fullName>
    </submittedName>
</protein>
<evidence type="ECO:0000313" key="5">
    <source>
        <dbReference type="Proteomes" id="UP000703893"/>
    </source>
</evidence>
<reference evidence="4 5" key="1">
    <citation type="submission" date="2019-03" db="EMBL/GenBank/DDBJ databases">
        <title>Lake Tanganyika Metagenome-Assembled Genomes (MAGs).</title>
        <authorList>
            <person name="Tran P."/>
        </authorList>
    </citation>
    <scope>NUCLEOTIDE SEQUENCE [LARGE SCALE GENOMIC DNA]</scope>
    <source>
        <strain evidence="4">K_DeepCast_65m_m2_236</strain>
    </source>
</reference>
<organism evidence="4 5">
    <name type="scientific">Candidatus Tanganyikabacteria bacterium</name>
    <dbReference type="NCBI Taxonomy" id="2961651"/>
    <lineage>
        <taxon>Bacteria</taxon>
        <taxon>Bacillati</taxon>
        <taxon>Candidatus Sericytochromatia</taxon>
        <taxon>Candidatus Tanganyikabacteria</taxon>
    </lineage>
</organism>
<feature type="domain" description="Thioester reductase (TE)" evidence="3">
    <location>
        <begin position="1"/>
        <end position="126"/>
    </location>
</feature>
<comment type="caution">
    <text evidence="4">The sequence shown here is derived from an EMBL/GenBank/DDBJ whole genome shotgun (WGS) entry which is preliminary data.</text>
</comment>
<dbReference type="PANTHER" id="PTHR44845">
    <property type="entry name" value="CARRIER DOMAIN-CONTAINING PROTEIN"/>
    <property type="match status" value="1"/>
</dbReference>
<evidence type="ECO:0000259" key="3">
    <source>
        <dbReference type="Pfam" id="PF07993"/>
    </source>
</evidence>
<name>A0A938BM69_9BACT</name>
<evidence type="ECO:0000256" key="1">
    <source>
        <dbReference type="ARBA" id="ARBA00022450"/>
    </source>
</evidence>
<sequence length="130" mass="13681">AAGFLGIFLLAELQERGHRVVALIRAADPDAGAALLERKARAAGVAIDLEAIEVVPGDLASPHLGLAPGQRACLAATVGTIVHNGAFVHHLHGYQTIRAANVLGTRELLRLALEERPKRFCLVSTKPACP</sequence>
<dbReference type="Gene3D" id="3.40.50.720">
    <property type="entry name" value="NAD(P)-binding Rossmann-like Domain"/>
    <property type="match status" value="1"/>
</dbReference>
<dbReference type="Pfam" id="PF07993">
    <property type="entry name" value="NAD_binding_4"/>
    <property type="match status" value="1"/>
</dbReference>
<keyword evidence="2" id="KW-0597">Phosphoprotein</keyword>
<dbReference type="SUPFAM" id="SSF51735">
    <property type="entry name" value="NAD(P)-binding Rossmann-fold domains"/>
    <property type="match status" value="1"/>
</dbReference>